<dbReference type="EMBL" id="PDCK01000039">
    <property type="protein sequence ID" value="PRQ55092.1"/>
    <property type="molecule type" value="Genomic_DNA"/>
</dbReference>
<evidence type="ECO:0000313" key="1">
    <source>
        <dbReference type="EMBL" id="PRQ55092.1"/>
    </source>
</evidence>
<accession>A0A2P6S8U0</accession>
<proteinExistence type="predicted"/>
<evidence type="ECO:0000313" key="2">
    <source>
        <dbReference type="Proteomes" id="UP000238479"/>
    </source>
</evidence>
<organism evidence="1 2">
    <name type="scientific">Rosa chinensis</name>
    <name type="common">China rose</name>
    <dbReference type="NCBI Taxonomy" id="74649"/>
    <lineage>
        <taxon>Eukaryota</taxon>
        <taxon>Viridiplantae</taxon>
        <taxon>Streptophyta</taxon>
        <taxon>Embryophyta</taxon>
        <taxon>Tracheophyta</taxon>
        <taxon>Spermatophyta</taxon>
        <taxon>Magnoliopsida</taxon>
        <taxon>eudicotyledons</taxon>
        <taxon>Gunneridae</taxon>
        <taxon>Pentapetalae</taxon>
        <taxon>rosids</taxon>
        <taxon>fabids</taxon>
        <taxon>Rosales</taxon>
        <taxon>Rosaceae</taxon>
        <taxon>Rosoideae</taxon>
        <taxon>Rosoideae incertae sedis</taxon>
        <taxon>Rosa</taxon>
    </lineage>
</organism>
<reference evidence="1 2" key="1">
    <citation type="journal article" date="2018" name="Nat. Genet.">
        <title>The Rosa genome provides new insights in the design of modern roses.</title>
        <authorList>
            <person name="Bendahmane M."/>
        </authorList>
    </citation>
    <scope>NUCLEOTIDE SEQUENCE [LARGE SCALE GENOMIC DNA]</scope>
    <source>
        <strain evidence="2">cv. Old Blush</strain>
    </source>
</reference>
<sequence>MRYRDQLGRFSKKPECETLFGNLFESSSSSASSVNMVDDDNNNVNNDQNNVLNNVLNNNLLPPPPPPRTLQTYLHPARNAQPSCIMLPPNMPNIDFRPGIVQLLPAFHGLENENPYVHVRAFEEAVTAFYDQVAAIDFVKLKFFPFSLRDKAKAWLYSLGLDL</sequence>
<protein>
    <recommendedName>
        <fullName evidence="3">Retrotransposon gag domain-containing protein</fullName>
    </recommendedName>
</protein>
<dbReference type="AlphaFoldDB" id="A0A2P6S8U0"/>
<dbReference type="OMA" id="PNIHIRE"/>
<dbReference type="Gramene" id="PRQ55092">
    <property type="protein sequence ID" value="PRQ55092"/>
    <property type="gene ID" value="RchiOBHm_Chr1g0320811"/>
</dbReference>
<gene>
    <name evidence="1" type="ORF">RchiOBHm_Chr1g0320811</name>
</gene>
<dbReference type="Proteomes" id="UP000238479">
    <property type="component" value="Chromosome 1"/>
</dbReference>
<comment type="caution">
    <text evidence="1">The sequence shown here is derived from an EMBL/GenBank/DDBJ whole genome shotgun (WGS) entry which is preliminary data.</text>
</comment>
<name>A0A2P6S8U0_ROSCH</name>
<evidence type="ECO:0008006" key="3">
    <source>
        <dbReference type="Google" id="ProtNLM"/>
    </source>
</evidence>
<keyword evidence="2" id="KW-1185">Reference proteome</keyword>